<dbReference type="AlphaFoldDB" id="M1DP56"/>
<feature type="region of interest" description="Disordered" evidence="1">
    <location>
        <begin position="1"/>
        <end position="106"/>
    </location>
</feature>
<evidence type="ECO:0000256" key="1">
    <source>
        <dbReference type="SAM" id="MobiDB-lite"/>
    </source>
</evidence>
<name>M1DP56_SOLTU</name>
<reference evidence="3" key="1">
    <citation type="journal article" date="2011" name="Nature">
        <title>Genome sequence and analysis of the tuber crop potato.</title>
        <authorList>
            <consortium name="The Potato Genome Sequencing Consortium"/>
        </authorList>
    </citation>
    <scope>NUCLEOTIDE SEQUENCE [LARGE SCALE GENOMIC DNA]</scope>
    <source>
        <strain evidence="3">cv. DM1-3 516 R44</strain>
    </source>
</reference>
<sequence length="213" mass="23697">MDKGDVQMVDAEKNVLASDVLVSNESPVKYENGVKTEGLIGISNAEDKRNDQSYSKGEDLKNTRSETEDQLNSKSLLEANNNVVDEDKNSSQGPKSAKNVENGEEELERNVLLGNKTPTIDAGMDDMVSVYLKVTDDEVHKIDEGEMNEVHQSEKMIYKVNQNGNDIMVDRQEDHQMKTNATTVTTNGARLDEFPKVKIKFTDSSIGKTPKNQ</sequence>
<dbReference type="InParanoid" id="M1DP56"/>
<feature type="compositionally biased region" description="Basic and acidic residues" evidence="1">
    <location>
        <begin position="45"/>
        <end position="67"/>
    </location>
</feature>
<dbReference type="Gramene" id="PGSC0003DMT400092132">
    <property type="protein sequence ID" value="PGSC0003DMT400092132"/>
    <property type="gene ID" value="PGSC0003DMG400041703"/>
</dbReference>
<protein>
    <submittedName>
        <fullName evidence="2">Uncharacterized protein</fullName>
    </submittedName>
</protein>
<reference evidence="2" key="2">
    <citation type="submission" date="2015-06" db="UniProtKB">
        <authorList>
            <consortium name="EnsemblPlants"/>
        </authorList>
    </citation>
    <scope>IDENTIFICATION</scope>
    <source>
        <strain evidence="2">DM1-3 516 R44</strain>
    </source>
</reference>
<dbReference type="HOGENOM" id="CLU_1296349_0_0_1"/>
<dbReference type="PaxDb" id="4113-PGSC0003DMT400092132"/>
<accession>M1DP56</accession>
<keyword evidence="3" id="KW-1185">Reference proteome</keyword>
<proteinExistence type="predicted"/>
<organism evidence="2 3">
    <name type="scientific">Solanum tuberosum</name>
    <name type="common">Potato</name>
    <dbReference type="NCBI Taxonomy" id="4113"/>
    <lineage>
        <taxon>Eukaryota</taxon>
        <taxon>Viridiplantae</taxon>
        <taxon>Streptophyta</taxon>
        <taxon>Embryophyta</taxon>
        <taxon>Tracheophyta</taxon>
        <taxon>Spermatophyta</taxon>
        <taxon>Magnoliopsida</taxon>
        <taxon>eudicotyledons</taxon>
        <taxon>Gunneridae</taxon>
        <taxon>Pentapetalae</taxon>
        <taxon>asterids</taxon>
        <taxon>lamiids</taxon>
        <taxon>Solanales</taxon>
        <taxon>Solanaceae</taxon>
        <taxon>Solanoideae</taxon>
        <taxon>Solaneae</taxon>
        <taxon>Solanum</taxon>
    </lineage>
</organism>
<evidence type="ECO:0000313" key="2">
    <source>
        <dbReference type="EnsemblPlants" id="PGSC0003DMT400092132"/>
    </source>
</evidence>
<feature type="compositionally biased region" description="Basic and acidic residues" evidence="1">
    <location>
        <begin position="1"/>
        <end position="13"/>
    </location>
</feature>
<dbReference type="Proteomes" id="UP000011115">
    <property type="component" value="Unassembled WGS sequence"/>
</dbReference>
<dbReference type="EnsemblPlants" id="PGSC0003DMT400092132">
    <property type="protein sequence ID" value="PGSC0003DMT400092132"/>
    <property type="gene ID" value="PGSC0003DMG400041703"/>
</dbReference>
<feature type="compositionally biased region" description="Polar residues" evidence="1">
    <location>
        <begin position="70"/>
        <end position="83"/>
    </location>
</feature>
<evidence type="ECO:0000313" key="3">
    <source>
        <dbReference type="Proteomes" id="UP000011115"/>
    </source>
</evidence>